<organism evidence="1 2">
    <name type="scientific">Candidatus Nitrospira nitrificans</name>
    <dbReference type="NCBI Taxonomy" id="1742973"/>
    <lineage>
        <taxon>Bacteria</taxon>
        <taxon>Pseudomonadati</taxon>
        <taxon>Nitrospirota</taxon>
        <taxon>Nitrospiria</taxon>
        <taxon>Nitrospirales</taxon>
        <taxon>Nitrospiraceae</taxon>
        <taxon>Nitrospira</taxon>
    </lineage>
</organism>
<dbReference type="Proteomes" id="UP000198736">
    <property type="component" value="Unassembled WGS sequence"/>
</dbReference>
<dbReference type="EMBL" id="CZPZ01000001">
    <property type="protein sequence ID" value="CUS31793.1"/>
    <property type="molecule type" value="Genomic_DNA"/>
</dbReference>
<reference evidence="2" key="1">
    <citation type="submission" date="2015-10" db="EMBL/GenBank/DDBJ databases">
        <authorList>
            <person name="Luecker S."/>
            <person name="Luecker S."/>
        </authorList>
    </citation>
    <scope>NUCLEOTIDE SEQUENCE [LARGE SCALE GENOMIC DNA]</scope>
</reference>
<dbReference type="AlphaFoldDB" id="A0A0S4L2C6"/>
<name>A0A0S4L2C6_9BACT</name>
<evidence type="ECO:0000313" key="2">
    <source>
        <dbReference type="Proteomes" id="UP000198736"/>
    </source>
</evidence>
<dbReference type="STRING" id="1742973.COMA2_10298"/>
<accession>A0A0S4L2C6</accession>
<sequence>MERDGFADQAYRESSFMRLNVLRKFKEDGWLTDYLEWLPVLKRSTPAQVPV</sequence>
<gene>
    <name evidence="1" type="ORF">COMA2_10298</name>
</gene>
<keyword evidence="2" id="KW-1185">Reference proteome</keyword>
<protein>
    <submittedName>
        <fullName evidence="1">Uncharacterized protein</fullName>
    </submittedName>
</protein>
<evidence type="ECO:0000313" key="1">
    <source>
        <dbReference type="EMBL" id="CUS31793.1"/>
    </source>
</evidence>
<proteinExistence type="predicted"/>